<dbReference type="OrthoDB" id="10252171at2759"/>
<feature type="region of interest" description="Disordered" evidence="9">
    <location>
        <begin position="145"/>
        <end position="265"/>
    </location>
</feature>
<keyword evidence="4" id="KW-0547">Nucleotide-binding</keyword>
<dbReference type="GO" id="GO:0004674">
    <property type="term" value="F:protein serine/threonine kinase activity"/>
    <property type="evidence" value="ECO:0007669"/>
    <property type="project" value="UniProtKB-KW"/>
</dbReference>
<dbReference type="InterPro" id="IPR011009">
    <property type="entry name" value="Kinase-like_dom_sf"/>
</dbReference>
<reference evidence="11 12" key="1">
    <citation type="submission" date="2018-08" db="EMBL/GenBank/DDBJ databases">
        <title>Draft genome of the lignicolous fungus Coniochaeta pulveracea.</title>
        <authorList>
            <person name="Borstlap C.J."/>
            <person name="De Witt R.N."/>
            <person name="Botha A."/>
            <person name="Volschenk H."/>
        </authorList>
    </citation>
    <scope>NUCLEOTIDE SEQUENCE [LARGE SCALE GENOMIC DNA]</scope>
    <source>
        <strain evidence="11 12">CAB683</strain>
    </source>
</reference>
<feature type="compositionally biased region" description="Low complexity" evidence="9">
    <location>
        <begin position="251"/>
        <end position="265"/>
    </location>
</feature>
<keyword evidence="3" id="KW-0808">Transferase</keyword>
<feature type="region of interest" description="Disordered" evidence="9">
    <location>
        <begin position="282"/>
        <end position="336"/>
    </location>
</feature>
<feature type="compositionally biased region" description="Polar residues" evidence="9">
    <location>
        <begin position="228"/>
        <end position="247"/>
    </location>
</feature>
<keyword evidence="6" id="KW-0067">ATP-binding</keyword>
<proteinExistence type="predicted"/>
<dbReference type="EMBL" id="QVQW01000006">
    <property type="protein sequence ID" value="RKU48064.1"/>
    <property type="molecule type" value="Genomic_DNA"/>
</dbReference>
<keyword evidence="12" id="KW-1185">Reference proteome</keyword>
<dbReference type="PANTHER" id="PTHR43671:SF98">
    <property type="entry name" value="SERINE_THREONINE-PROTEIN KINASE NEK11"/>
    <property type="match status" value="1"/>
</dbReference>
<evidence type="ECO:0000313" key="12">
    <source>
        <dbReference type="Proteomes" id="UP000275385"/>
    </source>
</evidence>
<keyword evidence="2" id="KW-0723">Serine/threonine-protein kinase</keyword>
<dbReference type="SUPFAM" id="SSF56112">
    <property type="entry name" value="Protein kinase-like (PK-like)"/>
    <property type="match status" value="1"/>
</dbReference>
<evidence type="ECO:0000256" key="9">
    <source>
        <dbReference type="SAM" id="MobiDB-lite"/>
    </source>
</evidence>
<dbReference type="Proteomes" id="UP000275385">
    <property type="component" value="Unassembled WGS sequence"/>
</dbReference>
<gene>
    <name evidence="11" type="ORF">DL546_008178</name>
</gene>
<evidence type="ECO:0000256" key="7">
    <source>
        <dbReference type="ARBA" id="ARBA00047899"/>
    </source>
</evidence>
<protein>
    <recommendedName>
        <fullName evidence="1">non-specific serine/threonine protein kinase</fullName>
        <ecNumber evidence="1">2.7.11.1</ecNumber>
    </recommendedName>
</protein>
<keyword evidence="5" id="KW-0418">Kinase</keyword>
<dbReference type="AlphaFoldDB" id="A0A420YJL5"/>
<comment type="catalytic activity">
    <reaction evidence="8">
        <text>L-seryl-[protein] + ATP = O-phospho-L-seryl-[protein] + ADP + H(+)</text>
        <dbReference type="Rhea" id="RHEA:17989"/>
        <dbReference type="Rhea" id="RHEA-COMP:9863"/>
        <dbReference type="Rhea" id="RHEA-COMP:11604"/>
        <dbReference type="ChEBI" id="CHEBI:15378"/>
        <dbReference type="ChEBI" id="CHEBI:29999"/>
        <dbReference type="ChEBI" id="CHEBI:30616"/>
        <dbReference type="ChEBI" id="CHEBI:83421"/>
        <dbReference type="ChEBI" id="CHEBI:456216"/>
        <dbReference type="EC" id="2.7.11.1"/>
    </reaction>
</comment>
<dbReference type="PANTHER" id="PTHR43671">
    <property type="entry name" value="SERINE/THREONINE-PROTEIN KINASE NEK"/>
    <property type="match status" value="1"/>
</dbReference>
<dbReference type="Gene3D" id="1.10.510.10">
    <property type="entry name" value="Transferase(Phosphotransferase) domain 1"/>
    <property type="match status" value="1"/>
</dbReference>
<organism evidence="11 12">
    <name type="scientific">Coniochaeta pulveracea</name>
    <dbReference type="NCBI Taxonomy" id="177199"/>
    <lineage>
        <taxon>Eukaryota</taxon>
        <taxon>Fungi</taxon>
        <taxon>Dikarya</taxon>
        <taxon>Ascomycota</taxon>
        <taxon>Pezizomycotina</taxon>
        <taxon>Sordariomycetes</taxon>
        <taxon>Sordariomycetidae</taxon>
        <taxon>Coniochaetales</taxon>
        <taxon>Coniochaetaceae</taxon>
        <taxon>Coniochaeta</taxon>
    </lineage>
</organism>
<feature type="domain" description="Protein kinase" evidence="10">
    <location>
        <begin position="1"/>
        <end position="141"/>
    </location>
</feature>
<evidence type="ECO:0000256" key="3">
    <source>
        <dbReference type="ARBA" id="ARBA00022679"/>
    </source>
</evidence>
<sequence length="336" mass="35487">MVHRHICTNSIFVHRRGTDAIAVKLGDVGVPESGPDLYAPSHLAPELFNASTSGQSPVLDRYTSAADIWALGAVLAELVCGLPDVDEETNGWAWCGAITRRLRDNLEKTKDQLAHFLLELMLPVTPEDRKEAGHCYQRSLLLHGPPAGGVTMGTADAAGDARASDDDHESEGRDGERNESEENESEENGSEASDSEDDVSEAETVIEAEPPAARDNRAHNTLELMTPAATSVSASNDGGAETPQTFGRSDAPSPSTTAAAAERQRISAAINEPTYSLFGWSVSGESSFGESTTDRESGTDDEFDLVHEPQTGGGGGDGRSVASGALASTVPRKRSL</sequence>
<evidence type="ECO:0000256" key="8">
    <source>
        <dbReference type="ARBA" id="ARBA00048679"/>
    </source>
</evidence>
<evidence type="ECO:0000256" key="4">
    <source>
        <dbReference type="ARBA" id="ARBA00022741"/>
    </source>
</evidence>
<evidence type="ECO:0000313" key="11">
    <source>
        <dbReference type="EMBL" id="RKU48064.1"/>
    </source>
</evidence>
<evidence type="ECO:0000259" key="10">
    <source>
        <dbReference type="PROSITE" id="PS50011"/>
    </source>
</evidence>
<dbReference type="InterPro" id="IPR000719">
    <property type="entry name" value="Prot_kinase_dom"/>
</dbReference>
<dbReference type="PROSITE" id="PS50011">
    <property type="entry name" value="PROTEIN_KINASE_DOM"/>
    <property type="match status" value="1"/>
</dbReference>
<feature type="compositionally biased region" description="Acidic residues" evidence="9">
    <location>
        <begin position="181"/>
        <end position="206"/>
    </location>
</feature>
<evidence type="ECO:0000256" key="5">
    <source>
        <dbReference type="ARBA" id="ARBA00022777"/>
    </source>
</evidence>
<dbReference type="GO" id="GO:0005524">
    <property type="term" value="F:ATP binding"/>
    <property type="evidence" value="ECO:0007669"/>
    <property type="project" value="UniProtKB-KW"/>
</dbReference>
<evidence type="ECO:0000256" key="6">
    <source>
        <dbReference type="ARBA" id="ARBA00022840"/>
    </source>
</evidence>
<feature type="compositionally biased region" description="Basic and acidic residues" evidence="9">
    <location>
        <begin position="162"/>
        <end position="180"/>
    </location>
</feature>
<dbReference type="EC" id="2.7.11.1" evidence="1"/>
<accession>A0A420YJL5</accession>
<dbReference type="InterPro" id="IPR050660">
    <property type="entry name" value="NEK_Ser/Thr_kinase"/>
</dbReference>
<comment type="caution">
    <text evidence="11">The sequence shown here is derived from an EMBL/GenBank/DDBJ whole genome shotgun (WGS) entry which is preliminary data.</text>
</comment>
<evidence type="ECO:0000256" key="2">
    <source>
        <dbReference type="ARBA" id="ARBA00022527"/>
    </source>
</evidence>
<name>A0A420YJL5_9PEZI</name>
<comment type="catalytic activity">
    <reaction evidence="7">
        <text>L-threonyl-[protein] + ATP = O-phospho-L-threonyl-[protein] + ADP + H(+)</text>
        <dbReference type="Rhea" id="RHEA:46608"/>
        <dbReference type="Rhea" id="RHEA-COMP:11060"/>
        <dbReference type="Rhea" id="RHEA-COMP:11605"/>
        <dbReference type="ChEBI" id="CHEBI:15378"/>
        <dbReference type="ChEBI" id="CHEBI:30013"/>
        <dbReference type="ChEBI" id="CHEBI:30616"/>
        <dbReference type="ChEBI" id="CHEBI:61977"/>
        <dbReference type="ChEBI" id="CHEBI:456216"/>
        <dbReference type="EC" id="2.7.11.1"/>
    </reaction>
</comment>
<evidence type="ECO:0000256" key="1">
    <source>
        <dbReference type="ARBA" id="ARBA00012513"/>
    </source>
</evidence>